<dbReference type="Proteomes" id="UP000789405">
    <property type="component" value="Unassembled WGS sequence"/>
</dbReference>
<proteinExistence type="predicted"/>
<accession>A0A9N9P2R1</accession>
<keyword evidence="1" id="KW-0812">Transmembrane</keyword>
<keyword evidence="3" id="KW-1185">Reference proteome</keyword>
<name>A0A9N9P2R1_9GLOM</name>
<comment type="caution">
    <text evidence="2">The sequence shown here is derived from an EMBL/GenBank/DDBJ whole genome shotgun (WGS) entry which is preliminary data.</text>
</comment>
<evidence type="ECO:0000313" key="3">
    <source>
        <dbReference type="Proteomes" id="UP000789405"/>
    </source>
</evidence>
<feature type="transmembrane region" description="Helical" evidence="1">
    <location>
        <begin position="12"/>
        <end position="35"/>
    </location>
</feature>
<sequence>FVIGVVQFGSFFIGWCFSCVVGVVQMVLLSLVGVLRRWWRPVWCFFSGWCIVGTVFLFH</sequence>
<evidence type="ECO:0000313" key="2">
    <source>
        <dbReference type="EMBL" id="CAG8784959.1"/>
    </source>
</evidence>
<feature type="non-terminal residue" evidence="2">
    <location>
        <position position="1"/>
    </location>
</feature>
<evidence type="ECO:0000256" key="1">
    <source>
        <dbReference type="SAM" id="Phobius"/>
    </source>
</evidence>
<gene>
    <name evidence="2" type="ORF">DERYTH_LOCUS20201</name>
</gene>
<reference evidence="2" key="1">
    <citation type="submission" date="2021-06" db="EMBL/GenBank/DDBJ databases">
        <authorList>
            <person name="Kallberg Y."/>
            <person name="Tangrot J."/>
            <person name="Rosling A."/>
        </authorList>
    </citation>
    <scope>NUCLEOTIDE SEQUENCE</scope>
    <source>
        <strain evidence="2">MA453B</strain>
    </source>
</reference>
<keyword evidence="1" id="KW-0472">Membrane</keyword>
<organism evidence="2 3">
    <name type="scientific">Dentiscutata erythropus</name>
    <dbReference type="NCBI Taxonomy" id="1348616"/>
    <lineage>
        <taxon>Eukaryota</taxon>
        <taxon>Fungi</taxon>
        <taxon>Fungi incertae sedis</taxon>
        <taxon>Mucoromycota</taxon>
        <taxon>Glomeromycotina</taxon>
        <taxon>Glomeromycetes</taxon>
        <taxon>Diversisporales</taxon>
        <taxon>Gigasporaceae</taxon>
        <taxon>Dentiscutata</taxon>
    </lineage>
</organism>
<feature type="transmembrane region" description="Helical" evidence="1">
    <location>
        <begin position="42"/>
        <end position="58"/>
    </location>
</feature>
<dbReference type="EMBL" id="CAJVPY010023388">
    <property type="protein sequence ID" value="CAG8784959.1"/>
    <property type="molecule type" value="Genomic_DNA"/>
</dbReference>
<dbReference type="AlphaFoldDB" id="A0A9N9P2R1"/>
<keyword evidence="1" id="KW-1133">Transmembrane helix</keyword>
<protein>
    <submittedName>
        <fullName evidence="2">18693_t:CDS:1</fullName>
    </submittedName>
</protein>